<dbReference type="Proteomes" id="UP000614200">
    <property type="component" value="Unassembled WGS sequence"/>
</dbReference>
<dbReference type="RefSeq" id="WP_194699801.1">
    <property type="nucleotide sequence ID" value="NZ_JADKNH010000001.1"/>
</dbReference>
<evidence type="ECO:0000259" key="3">
    <source>
        <dbReference type="PROSITE" id="PS51272"/>
    </source>
</evidence>
<feature type="domain" description="SLH" evidence="3">
    <location>
        <begin position="862"/>
        <end position="925"/>
    </location>
</feature>
<dbReference type="PROSITE" id="PS51272">
    <property type="entry name" value="SLH"/>
    <property type="match status" value="2"/>
</dbReference>
<dbReference type="InterPro" id="IPR025150">
    <property type="entry name" value="GH123_cat"/>
</dbReference>
<dbReference type="Gene3D" id="2.60.120.430">
    <property type="entry name" value="Galactose-binding lectin"/>
    <property type="match status" value="1"/>
</dbReference>
<evidence type="ECO:0000313" key="5">
    <source>
        <dbReference type="Proteomes" id="UP000614200"/>
    </source>
</evidence>
<keyword evidence="1" id="KW-0677">Repeat</keyword>
<comment type="caution">
    <text evidence="4">The sequence shown here is derived from an EMBL/GenBank/DDBJ whole genome shotgun (WGS) entry which is preliminary data.</text>
</comment>
<dbReference type="EMBL" id="JADKNH010000001">
    <property type="protein sequence ID" value="MBF4691553.1"/>
    <property type="molecule type" value="Genomic_DNA"/>
</dbReference>
<protein>
    <submittedName>
        <fullName evidence="4">DUF4091 domain-containing protein</fullName>
    </submittedName>
</protein>
<evidence type="ECO:0000256" key="2">
    <source>
        <dbReference type="SAM" id="SignalP"/>
    </source>
</evidence>
<gene>
    <name evidence="4" type="ORF">ISU02_00405</name>
</gene>
<dbReference type="Pfam" id="PF00395">
    <property type="entry name" value="SLH"/>
    <property type="match status" value="2"/>
</dbReference>
<organism evidence="4 5">
    <name type="scientific">Fusibacter ferrireducens</name>
    <dbReference type="NCBI Taxonomy" id="2785058"/>
    <lineage>
        <taxon>Bacteria</taxon>
        <taxon>Bacillati</taxon>
        <taxon>Bacillota</taxon>
        <taxon>Clostridia</taxon>
        <taxon>Eubacteriales</taxon>
        <taxon>Eubacteriales Family XII. Incertae Sedis</taxon>
        <taxon>Fusibacter</taxon>
    </lineage>
</organism>
<dbReference type="SUPFAM" id="SSF49785">
    <property type="entry name" value="Galactose-binding domain-like"/>
    <property type="match status" value="1"/>
</dbReference>
<sequence>MRFIALFLTLLIFINTPLAFTVTTSTTTTSIETPTQNISGSENPGRYRLSESTSDCTFWTDYPSEKVFKDETVPKSTYSGIDLYLAKDEFEPFQLVFNPTKALNIQVELKDKPQGIDVDLYKVEYVNLKQTTDNLGQVGLYPDPLYPIAINANLTAKAGENTTLWFSLKSSANINAGDYTMFVSINGMDIPVRIHVFDFAIPSELHVKSQINVSANSILEKYGVSGTSENYWKYVDSFKQFMIDHRLTPKSVLWSGGLTSNGGSPYIDYDSTTGAFSDPHGIWGFEYPADRYLKGALNTANRFLNANAFNEGTGFPSFMAMTFRNNDASADQRPDTFQGITRKSSDWYLNDNLKSAYNQKWFSYVRDLEAYLKKTGYLDKAYYYFANEPQDQADYDAVSWYAQALKKYAPNLRLMVSEEPKPEIFNNTQYPNVKIDQWLAVLGKYDPEISWDREANYGENTWVYFLHGTKPPYFNPITLDHPGIESKLTGWFLWKYRIKGIAHYAFNDWQKNVWIDTMTSNHNGDNFMLYPPGKDNKPIEYGSTDHRYVSSIRFELMRDSLEDYEYLYLLNNKNQPQVYQENPADSQVDKIIYGLTSYNRDSHYMYTLRKYIGMTLSGNLKVIPDIQSSITHERAETTGQAYYINFQDPSASPTDTPLVVAGKTYLKIGWNPYDETLGYGWYGDMAHVMYRYLSDVKDPLKASILYDNWGREKTFEFDLPNGDYEVTVSCGWQDRTYAHNKIFIEGHAFMDDESIKGYAEKTKLVTIKDNKLTLEMGIFDEYTMLNYLNIEPVSESTSSIVSPDIQSSKPSTWAVEGIQLLSKALVLPDFYYADYQANMTRRDYSELMVRTYMTLTDAPEAILKASSSTTFNDTADPWVLRAHALSIIGGYGNGQFGPENPITREQIAVVTINMLKAAGITFEKNNSEHVFFTDQHQIAPWALNALELAYENHMINGDGNGAVMPKSNLTREQALLITHNLLIHAKNWSSSSTFNSN</sequence>
<accession>A0ABR9ZM53</accession>
<dbReference type="InterPro" id="IPR001119">
    <property type="entry name" value="SLH_dom"/>
</dbReference>
<feature type="signal peptide" evidence="2">
    <location>
        <begin position="1"/>
        <end position="19"/>
    </location>
</feature>
<proteinExistence type="predicted"/>
<dbReference type="InterPro" id="IPR008979">
    <property type="entry name" value="Galactose-bd-like_sf"/>
</dbReference>
<keyword evidence="2" id="KW-0732">Signal</keyword>
<feature type="domain" description="SLH" evidence="3">
    <location>
        <begin position="929"/>
        <end position="992"/>
    </location>
</feature>
<evidence type="ECO:0000256" key="1">
    <source>
        <dbReference type="ARBA" id="ARBA00022737"/>
    </source>
</evidence>
<name>A0ABR9ZM53_9FIRM</name>
<keyword evidence="5" id="KW-1185">Reference proteome</keyword>
<dbReference type="Pfam" id="PF13320">
    <property type="entry name" value="GH123_cat"/>
    <property type="match status" value="1"/>
</dbReference>
<feature type="chain" id="PRO_5045557475" evidence="2">
    <location>
        <begin position="20"/>
        <end position="997"/>
    </location>
</feature>
<reference evidence="4 5" key="1">
    <citation type="submission" date="2020-11" db="EMBL/GenBank/DDBJ databases">
        <title>Fusibacter basophilias sp. nov.</title>
        <authorList>
            <person name="Qiu D."/>
        </authorList>
    </citation>
    <scope>NUCLEOTIDE SEQUENCE [LARGE SCALE GENOMIC DNA]</scope>
    <source>
        <strain evidence="4 5">Q10-2</strain>
    </source>
</reference>
<evidence type="ECO:0000313" key="4">
    <source>
        <dbReference type="EMBL" id="MBF4691553.1"/>
    </source>
</evidence>